<keyword evidence="1" id="KW-0812">Transmembrane</keyword>
<name>A0A9W9Z5K9_9CNID</name>
<sequence>MAINREARSMAMQKAILFGITVRLQANIKGMATRPDNRSDSARHTKHKLVNVRSCLFLYTNAITSELAEMIRQERSPRNTKGRWFPFATVTTLVVLVLSPVVFTILLEMLKNVLLMITLYPWYAPFCRL</sequence>
<gene>
    <name evidence="2" type="ORF">OS493_002118</name>
</gene>
<keyword evidence="3" id="KW-1185">Reference proteome</keyword>
<keyword evidence="1" id="KW-1133">Transmembrane helix</keyword>
<proteinExistence type="predicted"/>
<dbReference type="Proteomes" id="UP001163046">
    <property type="component" value="Unassembled WGS sequence"/>
</dbReference>
<organism evidence="2 3">
    <name type="scientific">Desmophyllum pertusum</name>
    <dbReference type="NCBI Taxonomy" id="174260"/>
    <lineage>
        <taxon>Eukaryota</taxon>
        <taxon>Metazoa</taxon>
        <taxon>Cnidaria</taxon>
        <taxon>Anthozoa</taxon>
        <taxon>Hexacorallia</taxon>
        <taxon>Scleractinia</taxon>
        <taxon>Caryophylliina</taxon>
        <taxon>Caryophylliidae</taxon>
        <taxon>Desmophyllum</taxon>
    </lineage>
</organism>
<evidence type="ECO:0000256" key="1">
    <source>
        <dbReference type="SAM" id="Phobius"/>
    </source>
</evidence>
<keyword evidence="1" id="KW-0472">Membrane</keyword>
<reference evidence="2" key="1">
    <citation type="submission" date="2023-01" db="EMBL/GenBank/DDBJ databases">
        <title>Genome assembly of the deep-sea coral Lophelia pertusa.</title>
        <authorList>
            <person name="Herrera S."/>
            <person name="Cordes E."/>
        </authorList>
    </citation>
    <scope>NUCLEOTIDE SEQUENCE</scope>
    <source>
        <strain evidence="2">USNM1676648</strain>
        <tissue evidence="2">Polyp</tissue>
    </source>
</reference>
<evidence type="ECO:0000313" key="2">
    <source>
        <dbReference type="EMBL" id="KAJ7375366.1"/>
    </source>
</evidence>
<dbReference type="EMBL" id="MU826826">
    <property type="protein sequence ID" value="KAJ7375366.1"/>
    <property type="molecule type" value="Genomic_DNA"/>
</dbReference>
<protein>
    <submittedName>
        <fullName evidence="2">Uncharacterized protein</fullName>
    </submittedName>
</protein>
<accession>A0A9W9Z5K9</accession>
<feature type="transmembrane region" description="Helical" evidence="1">
    <location>
        <begin position="84"/>
        <end position="107"/>
    </location>
</feature>
<comment type="caution">
    <text evidence="2">The sequence shown here is derived from an EMBL/GenBank/DDBJ whole genome shotgun (WGS) entry which is preliminary data.</text>
</comment>
<evidence type="ECO:0000313" key="3">
    <source>
        <dbReference type="Proteomes" id="UP001163046"/>
    </source>
</evidence>
<dbReference type="AlphaFoldDB" id="A0A9W9Z5K9"/>